<evidence type="ECO:0000259" key="1">
    <source>
        <dbReference type="Pfam" id="PF01569"/>
    </source>
</evidence>
<evidence type="ECO:0000313" key="3">
    <source>
        <dbReference type="Proteomes" id="UP000192934"/>
    </source>
</evidence>
<dbReference type="SUPFAM" id="SSF48317">
    <property type="entry name" value="Acid phosphatase/Vanadium-dependent haloperoxidase"/>
    <property type="match status" value="1"/>
</dbReference>
<reference evidence="3" key="1">
    <citation type="submission" date="2017-04" db="EMBL/GenBank/DDBJ databases">
        <authorList>
            <person name="Varghese N."/>
            <person name="Submissions S."/>
        </authorList>
    </citation>
    <scope>NUCLEOTIDE SEQUENCE [LARGE SCALE GENOMIC DNA]</scope>
    <source>
        <strain evidence="3">Dd16</strain>
    </source>
</reference>
<feature type="domain" description="Phosphatidic acid phosphatase type 2/haloperoxidase" evidence="1">
    <location>
        <begin position="71"/>
        <end position="184"/>
    </location>
</feature>
<name>A0A1X7G1C1_9SPHN</name>
<protein>
    <submittedName>
        <fullName evidence="2">Undecaprenyl-diphosphatase</fullName>
    </submittedName>
</protein>
<keyword evidence="3" id="KW-1185">Reference proteome</keyword>
<dbReference type="InterPro" id="IPR036938">
    <property type="entry name" value="PAP2/HPO_sf"/>
</dbReference>
<dbReference type="Gene3D" id="1.20.144.10">
    <property type="entry name" value="Phosphatidic acid phosphatase type 2/haloperoxidase"/>
    <property type="match status" value="1"/>
</dbReference>
<dbReference type="InterPro" id="IPR000326">
    <property type="entry name" value="PAP2/HPO"/>
</dbReference>
<accession>A0A1X7G1C1</accession>
<dbReference type="Proteomes" id="UP000192934">
    <property type="component" value="Chromosome I"/>
</dbReference>
<proteinExistence type="predicted"/>
<evidence type="ECO:0000313" key="2">
    <source>
        <dbReference type="EMBL" id="SMF61787.1"/>
    </source>
</evidence>
<dbReference type="STRING" id="941907.SAMN06295910_0780"/>
<sequence length="205" mass="21493">MPKARGRLSRLERADLKVTRAIARHRRKPAVKAAGEASEIGDQPPLRAISAAVLLLGLLRRDATLARVGADMLASHTLATAVKDVVKQTVDRTRPDHAIEKGYRMEKGGSRTHSLSSFPSGHTAGAVAVAEAIAHGYPSVAIPARCAAGAVALIQIPRCKHFVSDIAVGAAIGWAAAVSVRAIMRLAEGTGKADRSDACGRAEMK</sequence>
<dbReference type="EMBL" id="LT840185">
    <property type="protein sequence ID" value="SMF61787.1"/>
    <property type="molecule type" value="Genomic_DNA"/>
</dbReference>
<dbReference type="Pfam" id="PF01569">
    <property type="entry name" value="PAP2"/>
    <property type="match status" value="1"/>
</dbReference>
<dbReference type="AlphaFoldDB" id="A0A1X7G1C1"/>
<organism evidence="2 3">
    <name type="scientific">Allosphingosinicella indica</name>
    <dbReference type="NCBI Taxonomy" id="941907"/>
    <lineage>
        <taxon>Bacteria</taxon>
        <taxon>Pseudomonadati</taxon>
        <taxon>Pseudomonadota</taxon>
        <taxon>Alphaproteobacteria</taxon>
        <taxon>Sphingomonadales</taxon>
        <taxon>Sphingomonadaceae</taxon>
        <taxon>Allosphingosinicella</taxon>
    </lineage>
</organism>
<gene>
    <name evidence="2" type="ORF">SAMN06295910_0780</name>
</gene>